<dbReference type="CDD" id="cd06257">
    <property type="entry name" value="DnaJ"/>
    <property type="match status" value="1"/>
</dbReference>
<dbReference type="InParanoid" id="A0A4R2PL94"/>
<dbReference type="Proteomes" id="UP000295399">
    <property type="component" value="Unassembled WGS sequence"/>
</dbReference>
<comment type="caution">
    <text evidence="3">The sequence shown here is derived from an EMBL/GenBank/DDBJ whole genome shotgun (WGS) entry which is preliminary data.</text>
</comment>
<dbReference type="OrthoDB" id="9786294at2"/>
<dbReference type="SUPFAM" id="SSF46565">
    <property type="entry name" value="Chaperone J-domain"/>
    <property type="match status" value="1"/>
</dbReference>
<sequence>MARTRAKSDFGFPRWGGYGRDQDAATVQQCDAEGCTERGDHPARKSPFSNERWHFCETHAAEYNRNWDFFRSVSEEDARRFTDEADGSASGYARANPWSDGWGGAETDGVSRADRAAYDALDLDPGASTDEIKAQFRRLAKQYHPDRNPGDATARERFHAVRAAYDRLVPKTAKTGGSRR</sequence>
<dbReference type="PRINTS" id="PR00625">
    <property type="entry name" value="JDOMAIN"/>
</dbReference>
<name>A0A4R2PL94_RHOSA</name>
<organism evidence="3 4">
    <name type="scientific">Rhodothalassium salexigens DSM 2132</name>
    <dbReference type="NCBI Taxonomy" id="1188247"/>
    <lineage>
        <taxon>Bacteria</taxon>
        <taxon>Pseudomonadati</taxon>
        <taxon>Pseudomonadota</taxon>
        <taxon>Alphaproteobacteria</taxon>
        <taxon>Rhodothalassiales</taxon>
        <taxon>Rhodothalassiaceae</taxon>
        <taxon>Rhodothalassium</taxon>
    </lineage>
</organism>
<reference evidence="3 4" key="1">
    <citation type="submission" date="2019-03" db="EMBL/GenBank/DDBJ databases">
        <title>Genomic Encyclopedia of Type Strains, Phase IV (KMG-IV): sequencing the most valuable type-strain genomes for metagenomic binning, comparative biology and taxonomic classification.</title>
        <authorList>
            <person name="Goeker M."/>
        </authorList>
    </citation>
    <scope>NUCLEOTIDE SEQUENCE [LARGE SCALE GENOMIC DNA]</scope>
    <source>
        <strain evidence="3 4">DSM 2132</strain>
    </source>
</reference>
<dbReference type="EMBL" id="SLXO01000003">
    <property type="protein sequence ID" value="TCP36379.1"/>
    <property type="molecule type" value="Genomic_DNA"/>
</dbReference>
<feature type="region of interest" description="Disordered" evidence="1">
    <location>
        <begin position="82"/>
        <end position="109"/>
    </location>
</feature>
<evidence type="ECO:0000313" key="3">
    <source>
        <dbReference type="EMBL" id="TCP36379.1"/>
    </source>
</evidence>
<accession>A0A4R2PL94</accession>
<evidence type="ECO:0000313" key="4">
    <source>
        <dbReference type="Proteomes" id="UP000295399"/>
    </source>
</evidence>
<dbReference type="PROSITE" id="PS50076">
    <property type="entry name" value="DNAJ_2"/>
    <property type="match status" value="1"/>
</dbReference>
<dbReference type="InterPro" id="IPR036869">
    <property type="entry name" value="J_dom_sf"/>
</dbReference>
<evidence type="ECO:0000256" key="1">
    <source>
        <dbReference type="SAM" id="MobiDB-lite"/>
    </source>
</evidence>
<gene>
    <name evidence="3" type="ORF">EV659_103270</name>
</gene>
<feature type="domain" description="J" evidence="2">
    <location>
        <begin position="116"/>
        <end position="180"/>
    </location>
</feature>
<dbReference type="RefSeq" id="WP_132707921.1">
    <property type="nucleotide sequence ID" value="NZ_JACIGF010000003.1"/>
</dbReference>
<dbReference type="AlphaFoldDB" id="A0A4R2PL94"/>
<dbReference type="InterPro" id="IPR050817">
    <property type="entry name" value="DjlA_DnaK_co-chaperone"/>
</dbReference>
<dbReference type="Pfam" id="PF00226">
    <property type="entry name" value="DnaJ"/>
    <property type="match status" value="1"/>
</dbReference>
<dbReference type="SMART" id="SM00271">
    <property type="entry name" value="DnaJ"/>
    <property type="match status" value="1"/>
</dbReference>
<dbReference type="PANTHER" id="PTHR24074">
    <property type="entry name" value="CO-CHAPERONE PROTEIN DJLA"/>
    <property type="match status" value="1"/>
</dbReference>
<dbReference type="Gene3D" id="1.10.287.110">
    <property type="entry name" value="DnaJ domain"/>
    <property type="match status" value="1"/>
</dbReference>
<evidence type="ECO:0000259" key="2">
    <source>
        <dbReference type="PROSITE" id="PS50076"/>
    </source>
</evidence>
<proteinExistence type="predicted"/>
<keyword evidence="4" id="KW-1185">Reference proteome</keyword>
<protein>
    <submittedName>
        <fullName evidence="3">DnaJ-like protein</fullName>
    </submittedName>
</protein>
<dbReference type="InterPro" id="IPR001623">
    <property type="entry name" value="DnaJ_domain"/>
</dbReference>